<protein>
    <recommendedName>
        <fullName evidence="4">DUF4352 domain-containing protein</fullName>
    </recommendedName>
</protein>
<feature type="domain" description="DUF4352" evidence="4">
    <location>
        <begin position="141"/>
        <end position="246"/>
    </location>
</feature>
<keyword evidence="3" id="KW-1133">Transmembrane helix</keyword>
<evidence type="ECO:0000256" key="2">
    <source>
        <dbReference type="SAM" id="MobiDB-lite"/>
    </source>
</evidence>
<dbReference type="Pfam" id="PF11611">
    <property type="entry name" value="DUF4352"/>
    <property type="match status" value="1"/>
</dbReference>
<dbReference type="AlphaFoldDB" id="A0A1M4EHN7"/>
<evidence type="ECO:0000256" key="1">
    <source>
        <dbReference type="ARBA" id="ARBA00022729"/>
    </source>
</evidence>
<feature type="region of interest" description="Disordered" evidence="2">
    <location>
        <begin position="82"/>
        <end position="132"/>
    </location>
</feature>
<dbReference type="InterPro" id="IPR029050">
    <property type="entry name" value="Immunoprotect_excell_Ig-like"/>
</dbReference>
<accession>A0A1M4EHN7</accession>
<evidence type="ECO:0000313" key="5">
    <source>
        <dbReference type="EMBL" id="SBO98415.1"/>
    </source>
</evidence>
<gene>
    <name evidence="5" type="ORF">BN4615_P7931</name>
</gene>
<keyword evidence="1" id="KW-0732">Signal</keyword>
<organism evidence="5">
    <name type="scientific">Nonomuraea gerenzanensis</name>
    <dbReference type="NCBI Taxonomy" id="93944"/>
    <lineage>
        <taxon>Bacteria</taxon>
        <taxon>Bacillati</taxon>
        <taxon>Actinomycetota</taxon>
        <taxon>Actinomycetes</taxon>
        <taxon>Streptosporangiales</taxon>
        <taxon>Streptosporangiaceae</taxon>
        <taxon>Nonomuraea</taxon>
    </lineage>
</organism>
<feature type="compositionally biased region" description="Basic and acidic residues" evidence="2">
    <location>
        <begin position="1"/>
        <end position="12"/>
    </location>
</feature>
<dbReference type="RefSeq" id="WP_225267102.1">
    <property type="nucleotide sequence ID" value="NZ_CP084058.1"/>
</dbReference>
<name>A0A1M4EHN7_9ACTN</name>
<feature type="transmembrane region" description="Helical" evidence="3">
    <location>
        <begin position="44"/>
        <end position="69"/>
    </location>
</feature>
<dbReference type="EMBL" id="LT559118">
    <property type="protein sequence ID" value="SBO98415.1"/>
    <property type="molecule type" value="Genomic_DNA"/>
</dbReference>
<dbReference type="InterPro" id="IPR029051">
    <property type="entry name" value="DUF4352"/>
</dbReference>
<evidence type="ECO:0000256" key="3">
    <source>
        <dbReference type="SAM" id="Phobius"/>
    </source>
</evidence>
<dbReference type="Gene3D" id="2.60.40.1240">
    <property type="match status" value="1"/>
</dbReference>
<keyword evidence="3" id="KW-0472">Membrane</keyword>
<sequence length="261" mass="27364">MGYPSEPHRRQQEYPPYLSGPDQAAGPPYGYGPPAPPAPPRRHLALVLALAIGVPLLLIGGSATAWFLLIAPVRESITSASAAPADPRAASEPGAAAPDEPAGVPSDAPAEEAAPGGDDGDPLTSEPGGTITLKGMEAGSKVAVTLDEVYSEAQPTQDSIQPKPGNRFMAVQLTLTNKGRVGYKDAPMNGAVVIDSERQQYPFSTAYVEQGQQFHWATSIDPSDSRKGLIVFEVPDGAEMVALQFTLNSGYAEQSGEWKLS</sequence>
<reference evidence="5" key="1">
    <citation type="submission" date="2016-04" db="EMBL/GenBank/DDBJ databases">
        <authorList>
            <person name="Evans L.H."/>
            <person name="Alamgir A."/>
            <person name="Owens N."/>
            <person name="Weber N.D."/>
            <person name="Virtaneva K."/>
            <person name="Barbian K."/>
            <person name="Babar A."/>
            <person name="Rosenke K."/>
        </authorList>
    </citation>
    <scope>NUCLEOTIDE SEQUENCE</scope>
    <source>
        <strain evidence="5">Nono1</strain>
    </source>
</reference>
<feature type="region of interest" description="Disordered" evidence="2">
    <location>
        <begin position="1"/>
        <end position="36"/>
    </location>
</feature>
<evidence type="ECO:0000259" key="4">
    <source>
        <dbReference type="Pfam" id="PF11611"/>
    </source>
</evidence>
<feature type="compositionally biased region" description="Low complexity" evidence="2">
    <location>
        <begin position="82"/>
        <end position="105"/>
    </location>
</feature>
<proteinExistence type="predicted"/>
<keyword evidence="3" id="KW-0812">Transmembrane</keyword>